<dbReference type="Pfam" id="PF15244">
    <property type="entry name" value="HSD3"/>
    <property type="match status" value="1"/>
</dbReference>
<name>A0A9Q1ELX0_SYNKA</name>
<dbReference type="GO" id="GO:0036064">
    <property type="term" value="C:ciliary basal body"/>
    <property type="evidence" value="ECO:0007669"/>
    <property type="project" value="TreeGrafter"/>
</dbReference>
<feature type="compositionally biased region" description="Polar residues" evidence="1">
    <location>
        <begin position="105"/>
        <end position="158"/>
    </location>
</feature>
<organism evidence="2 3">
    <name type="scientific">Synaphobranchus kaupii</name>
    <name type="common">Kaup's arrowtooth eel</name>
    <dbReference type="NCBI Taxonomy" id="118154"/>
    <lineage>
        <taxon>Eukaryota</taxon>
        <taxon>Metazoa</taxon>
        <taxon>Chordata</taxon>
        <taxon>Craniata</taxon>
        <taxon>Vertebrata</taxon>
        <taxon>Euteleostomi</taxon>
        <taxon>Actinopterygii</taxon>
        <taxon>Neopterygii</taxon>
        <taxon>Teleostei</taxon>
        <taxon>Anguilliformes</taxon>
        <taxon>Synaphobranchidae</taxon>
        <taxon>Synaphobranchus</taxon>
    </lineage>
</organism>
<evidence type="ECO:0000313" key="2">
    <source>
        <dbReference type="EMBL" id="KAJ8341184.1"/>
    </source>
</evidence>
<dbReference type="GO" id="GO:0045494">
    <property type="term" value="P:photoreceptor cell maintenance"/>
    <property type="evidence" value="ECO:0007669"/>
    <property type="project" value="TreeGrafter"/>
</dbReference>
<dbReference type="PANTHER" id="PTHR14917">
    <property type="entry name" value="SPERMATOGENESIS-ASSOCIATED PROTEIN 7"/>
    <property type="match status" value="1"/>
</dbReference>
<dbReference type="GO" id="GO:0120200">
    <property type="term" value="C:rod photoreceptor outer segment"/>
    <property type="evidence" value="ECO:0007669"/>
    <property type="project" value="TreeGrafter"/>
</dbReference>
<dbReference type="AlphaFoldDB" id="A0A9Q1ELX0"/>
<feature type="region of interest" description="Disordered" evidence="1">
    <location>
        <begin position="98"/>
        <end position="158"/>
    </location>
</feature>
<dbReference type="GO" id="GO:0005930">
    <property type="term" value="C:axoneme"/>
    <property type="evidence" value="ECO:0007669"/>
    <property type="project" value="TreeGrafter"/>
</dbReference>
<sequence>MGYMKLMDARKVNASPVPQYSLAGPFKGHMSFKSGPYCPGSSNRLTSQYIIEDHMVSHYKKVFSAKAAVDSTVPKSLLSSVKYTDQQRRERLKKDISLNERRAHSVQSLSQKSVRTGTRPSSTEVIQSHASVHRGQNASPHLGSPMTSTPRFTNPFHSKQTVYPSQMEQLWSPPHRYRSASELSYRSPDSRRQLSARSCFTSSTHSGHKSFQDPVQKTYSGDLLQKHSHHFSEDKPFMPRTLKTESKSFLSEYRYYTPPRGKQRTPKLTHQDTFHGSTHFMGGSPEEWDLHQASLI</sequence>
<evidence type="ECO:0000256" key="1">
    <source>
        <dbReference type="SAM" id="MobiDB-lite"/>
    </source>
</evidence>
<evidence type="ECO:0000313" key="3">
    <source>
        <dbReference type="Proteomes" id="UP001152622"/>
    </source>
</evidence>
<dbReference type="InterPro" id="IPR029357">
    <property type="entry name" value="SPATA7"/>
</dbReference>
<comment type="caution">
    <text evidence="2">The sequence shown here is derived from an EMBL/GenBank/DDBJ whole genome shotgun (WGS) entry which is preliminary data.</text>
</comment>
<dbReference type="GO" id="GO:0120206">
    <property type="term" value="C:photoreceptor distal connecting cilium"/>
    <property type="evidence" value="ECO:0007669"/>
    <property type="project" value="TreeGrafter"/>
</dbReference>
<feature type="region of interest" description="Disordered" evidence="1">
    <location>
        <begin position="182"/>
        <end position="214"/>
    </location>
</feature>
<dbReference type="EMBL" id="JAINUF010000015">
    <property type="protein sequence ID" value="KAJ8341184.1"/>
    <property type="molecule type" value="Genomic_DNA"/>
</dbReference>
<gene>
    <name evidence="2" type="ORF">SKAU_G00334750</name>
</gene>
<reference evidence="2" key="1">
    <citation type="journal article" date="2023" name="Science">
        <title>Genome structures resolve the early diversification of teleost fishes.</title>
        <authorList>
            <person name="Parey E."/>
            <person name="Louis A."/>
            <person name="Montfort J."/>
            <person name="Bouchez O."/>
            <person name="Roques C."/>
            <person name="Iampietro C."/>
            <person name="Lluch J."/>
            <person name="Castinel A."/>
            <person name="Donnadieu C."/>
            <person name="Desvignes T."/>
            <person name="Floi Bucao C."/>
            <person name="Jouanno E."/>
            <person name="Wen M."/>
            <person name="Mejri S."/>
            <person name="Dirks R."/>
            <person name="Jansen H."/>
            <person name="Henkel C."/>
            <person name="Chen W.J."/>
            <person name="Zahm M."/>
            <person name="Cabau C."/>
            <person name="Klopp C."/>
            <person name="Thompson A.W."/>
            <person name="Robinson-Rechavi M."/>
            <person name="Braasch I."/>
            <person name="Lecointre G."/>
            <person name="Bobe J."/>
            <person name="Postlethwait J.H."/>
            <person name="Berthelot C."/>
            <person name="Roest Crollius H."/>
            <person name="Guiguen Y."/>
        </authorList>
    </citation>
    <scope>NUCLEOTIDE SEQUENCE</scope>
    <source>
        <strain evidence="2">WJC10195</strain>
    </source>
</reference>
<dbReference type="Proteomes" id="UP001152622">
    <property type="component" value="Chromosome 15"/>
</dbReference>
<protein>
    <submittedName>
        <fullName evidence="2">Uncharacterized protein</fullName>
    </submittedName>
</protein>
<feature type="compositionally biased region" description="Polar residues" evidence="1">
    <location>
        <begin position="193"/>
        <end position="205"/>
    </location>
</feature>
<dbReference type="GO" id="GO:0000226">
    <property type="term" value="P:microtubule cytoskeleton organization"/>
    <property type="evidence" value="ECO:0007669"/>
    <property type="project" value="TreeGrafter"/>
</dbReference>
<dbReference type="PANTHER" id="PTHR14917:SF4">
    <property type="entry name" value="SPERMATOGENESIS-ASSOCIATED 7"/>
    <property type="match status" value="1"/>
</dbReference>
<dbReference type="OrthoDB" id="6263678at2759"/>
<proteinExistence type="predicted"/>
<keyword evidence="3" id="KW-1185">Reference proteome</keyword>
<accession>A0A9Q1ELX0</accession>